<gene>
    <name evidence="1" type="ORF">BOKJ2_LOCUS100</name>
</gene>
<dbReference type="EMBL" id="CAJFCW020000001">
    <property type="protein sequence ID" value="CAG9077265.1"/>
    <property type="molecule type" value="Genomic_DNA"/>
</dbReference>
<sequence length="648" mass="75798">MKNWILPINNTNDQNYNSYQNKIKLEELECKLPDLDPWHEKALPHINKNSNPLDGCVVNFTEFTYIKDGKVRLNKTLDTKGTRCYFRCYYNKSEFEIEFGNWTSIRHKPDCDIVEVNCTKVNDKAYTYNTMHAQIYRPDASGVKPALKNSNVDSISPPDPAAPFTDTPDRIDLVKPTNLTPPNPLPDVHILVFDSVAHTQFIRSMTTTMHVLRDEMEAIAFPYVNKIGINSRPNGYAMLFGKQAFKVEKSPINDQYDPNVTMEELCGRYLDSDQFVPFEFKKRGYTTMWAEDWEIALFTWPNCRGFAETPADHYMRPFQLRLDRYNYKQDGTMKDQLLRKMCKERHEHVIDYLKDFINSYPDKPKFSLTWLNELAHDNNNGLFHVDMYFKKFFREFKEKFSNSFLFIMGDHGFRFGGIRKTKLGEVEDNNPLLMMVLPEHLRKNRQLVNNMKDNAKILSTHFDTFATLVDIAHNAYNFTHNSTFNNFDKSEINLTINGESYFHPYKLDKKRNCHNLRIPLDLCICQHEREDISNERAFGERLANFMLEHVNQALVEQNQTDLCVELTLNTTASIEVVEFEPSLRFNAFKVTFNVLPGNGQLWGFVQIDGDRSDKNAKISMISERKTILFLWRTLQLNHHNNDDTSSRK</sequence>
<evidence type="ECO:0000313" key="2">
    <source>
        <dbReference type="Proteomes" id="UP000614601"/>
    </source>
</evidence>
<dbReference type="Gene3D" id="3.40.720.10">
    <property type="entry name" value="Alkaline Phosphatase, subunit A"/>
    <property type="match status" value="1"/>
</dbReference>
<dbReference type="Proteomes" id="UP000614601">
    <property type="component" value="Unassembled WGS sequence"/>
</dbReference>
<keyword evidence="2" id="KW-1185">Reference proteome</keyword>
<dbReference type="PANTHER" id="PTHR10974">
    <property type="entry name" value="FI08016P-RELATED"/>
    <property type="match status" value="1"/>
</dbReference>
<dbReference type="OrthoDB" id="5782315at2759"/>
<reference evidence="1" key="1">
    <citation type="submission" date="2020-09" db="EMBL/GenBank/DDBJ databases">
        <authorList>
            <person name="Kikuchi T."/>
        </authorList>
    </citation>
    <scope>NUCLEOTIDE SEQUENCE</scope>
    <source>
        <strain evidence="1">SH1</strain>
    </source>
</reference>
<comment type="caution">
    <text evidence="1">The sequence shown here is derived from an EMBL/GenBank/DDBJ whole genome shotgun (WGS) entry which is preliminary data.</text>
</comment>
<evidence type="ECO:0000313" key="1">
    <source>
        <dbReference type="EMBL" id="CAD5205416.1"/>
    </source>
</evidence>
<dbReference type="InterPro" id="IPR004245">
    <property type="entry name" value="DUF229"/>
</dbReference>
<dbReference type="EMBL" id="CAJFDH010000001">
    <property type="protein sequence ID" value="CAD5205416.1"/>
    <property type="molecule type" value="Genomic_DNA"/>
</dbReference>
<proteinExistence type="predicted"/>
<name>A0A811JQ68_9BILA</name>
<dbReference type="PANTHER" id="PTHR10974:SF75">
    <property type="entry name" value="SULFATASE DOMAIN-CONTAINING PROTEIN"/>
    <property type="match status" value="1"/>
</dbReference>
<dbReference type="SUPFAM" id="SSF53649">
    <property type="entry name" value="Alkaline phosphatase-like"/>
    <property type="match status" value="1"/>
</dbReference>
<dbReference type="AlphaFoldDB" id="A0A811JQ68"/>
<dbReference type="InterPro" id="IPR017850">
    <property type="entry name" value="Alkaline_phosphatase_core_sf"/>
</dbReference>
<dbReference type="Proteomes" id="UP000783686">
    <property type="component" value="Unassembled WGS sequence"/>
</dbReference>
<dbReference type="GO" id="GO:0005615">
    <property type="term" value="C:extracellular space"/>
    <property type="evidence" value="ECO:0007669"/>
    <property type="project" value="TreeGrafter"/>
</dbReference>
<dbReference type="Pfam" id="PF02995">
    <property type="entry name" value="DUF229"/>
    <property type="match status" value="1"/>
</dbReference>
<organism evidence="1 2">
    <name type="scientific">Bursaphelenchus okinawaensis</name>
    <dbReference type="NCBI Taxonomy" id="465554"/>
    <lineage>
        <taxon>Eukaryota</taxon>
        <taxon>Metazoa</taxon>
        <taxon>Ecdysozoa</taxon>
        <taxon>Nematoda</taxon>
        <taxon>Chromadorea</taxon>
        <taxon>Rhabditida</taxon>
        <taxon>Tylenchina</taxon>
        <taxon>Tylenchomorpha</taxon>
        <taxon>Aphelenchoidea</taxon>
        <taxon>Aphelenchoididae</taxon>
        <taxon>Bursaphelenchus</taxon>
    </lineage>
</organism>
<dbReference type="CDD" id="cd16021">
    <property type="entry name" value="ALP_like"/>
    <property type="match status" value="1"/>
</dbReference>
<evidence type="ECO:0008006" key="3">
    <source>
        <dbReference type="Google" id="ProtNLM"/>
    </source>
</evidence>
<accession>A0A811JQ68</accession>
<protein>
    <recommendedName>
        <fullName evidence="3">Sulfatase domain-containing protein</fullName>
    </recommendedName>
</protein>